<dbReference type="InterPro" id="IPR006059">
    <property type="entry name" value="SBP"/>
</dbReference>
<dbReference type="PANTHER" id="PTHR43649:SF12">
    <property type="entry name" value="DIACETYLCHITOBIOSE BINDING PROTEIN DASA"/>
    <property type="match status" value="1"/>
</dbReference>
<name>A0ABV8K5L7_9BACL</name>
<organism evidence="1 2">
    <name type="scientific">Paenibacillus xanthanilyticus</name>
    <dbReference type="NCBI Taxonomy" id="1783531"/>
    <lineage>
        <taxon>Bacteria</taxon>
        <taxon>Bacillati</taxon>
        <taxon>Bacillota</taxon>
        <taxon>Bacilli</taxon>
        <taxon>Bacillales</taxon>
        <taxon>Paenibacillaceae</taxon>
        <taxon>Paenibacillus</taxon>
    </lineage>
</organism>
<dbReference type="RefSeq" id="WP_377719956.1">
    <property type="nucleotide sequence ID" value="NZ_JBHSAM010000028.1"/>
</dbReference>
<accession>A0ABV8K5L7</accession>
<gene>
    <name evidence="1" type="ORF">ACFOZ8_16975</name>
</gene>
<dbReference type="EMBL" id="JBHSAM010000028">
    <property type="protein sequence ID" value="MFC4101337.1"/>
    <property type="molecule type" value="Genomic_DNA"/>
</dbReference>
<dbReference type="PANTHER" id="PTHR43649">
    <property type="entry name" value="ARABINOSE-BINDING PROTEIN-RELATED"/>
    <property type="match status" value="1"/>
</dbReference>
<dbReference type="CDD" id="cd13585">
    <property type="entry name" value="PBP2_TMBP_like"/>
    <property type="match status" value="1"/>
</dbReference>
<reference evidence="2" key="1">
    <citation type="journal article" date="2019" name="Int. J. Syst. Evol. Microbiol.">
        <title>The Global Catalogue of Microorganisms (GCM) 10K type strain sequencing project: providing services to taxonomists for standard genome sequencing and annotation.</title>
        <authorList>
            <consortium name="The Broad Institute Genomics Platform"/>
            <consortium name="The Broad Institute Genome Sequencing Center for Infectious Disease"/>
            <person name="Wu L."/>
            <person name="Ma J."/>
        </authorList>
    </citation>
    <scope>NUCLEOTIDE SEQUENCE [LARGE SCALE GENOMIC DNA]</scope>
    <source>
        <strain evidence="2">IBRC-M 10987</strain>
    </source>
</reference>
<keyword evidence="2" id="KW-1185">Reference proteome</keyword>
<dbReference type="Gene3D" id="3.40.190.10">
    <property type="entry name" value="Periplasmic binding protein-like II"/>
    <property type="match status" value="1"/>
</dbReference>
<evidence type="ECO:0000313" key="1">
    <source>
        <dbReference type="EMBL" id="MFC4101337.1"/>
    </source>
</evidence>
<dbReference type="InterPro" id="IPR050490">
    <property type="entry name" value="Bact_solute-bd_prot1"/>
</dbReference>
<evidence type="ECO:0000313" key="2">
    <source>
        <dbReference type="Proteomes" id="UP001595715"/>
    </source>
</evidence>
<protein>
    <submittedName>
        <fullName evidence="1">ABC transporter substrate-binding protein</fullName>
    </submittedName>
</protein>
<dbReference type="SUPFAM" id="SSF53850">
    <property type="entry name" value="Periplasmic binding protein-like II"/>
    <property type="match status" value="1"/>
</dbReference>
<dbReference type="Proteomes" id="UP001595715">
    <property type="component" value="Unassembled WGS sequence"/>
</dbReference>
<proteinExistence type="predicted"/>
<dbReference type="Pfam" id="PF01547">
    <property type="entry name" value="SBP_bac_1"/>
    <property type="match status" value="1"/>
</dbReference>
<sequence length="457" mass="51106">MRFRAIGVFGAIAALMGIAAFAGYAYIGREGSAKPIDTRPQVALKFTYWGSIEEKRAIENALAKFTEEYPWIGVEPIHYPNSDYNTKMMAMSASNEEPDIAYMTTELGEVFSSEDKFLNLFDFLADDDRLRQADFLDYIWYKSADDVAWGVSTAAECFGLYYRTDLLREAGVQAPPSRAEQAWTWDQFVDAAKRLTIDEQGRNAYDPAFDHTRIARYGIMFETWSDPLNNFVFGNGGDWVGEDGARFRLHSPESAEAIQKLADLINVHHVAPSPYESKSLPAMNVSLQAGLAAMIIDGQWINLDLGKAGVAFDIGVLPKLKKSVTVGLSGATVIFRSSDHPKEAWLLYKWLSDPNKALNLYSDGLWMPVLRKWYTEPELVAKWVDANPAAHPPGFREAMMTQLLENGMPSVGYYLRNQMEIFPAVTAGLLPVWQGERKAADALRDIADQVSGLYSQK</sequence>
<comment type="caution">
    <text evidence="1">The sequence shown here is derived from an EMBL/GenBank/DDBJ whole genome shotgun (WGS) entry which is preliminary data.</text>
</comment>